<dbReference type="EMBL" id="JBCHKQ010000001">
    <property type="protein sequence ID" value="MEM5946952.1"/>
    <property type="molecule type" value="Genomic_DNA"/>
</dbReference>
<protein>
    <recommendedName>
        <fullName evidence="1">DUF6938 domain-containing protein</fullName>
    </recommendedName>
</protein>
<accession>A0ABU9U9W1</accession>
<feature type="domain" description="DUF6938" evidence="1">
    <location>
        <begin position="252"/>
        <end position="426"/>
    </location>
</feature>
<dbReference type="InterPro" id="IPR054218">
    <property type="entry name" value="DUF6938"/>
</dbReference>
<dbReference type="Proteomes" id="UP001466331">
    <property type="component" value="Unassembled WGS sequence"/>
</dbReference>
<evidence type="ECO:0000313" key="2">
    <source>
        <dbReference type="EMBL" id="MEM5946952.1"/>
    </source>
</evidence>
<evidence type="ECO:0000313" key="3">
    <source>
        <dbReference type="Proteomes" id="UP001466331"/>
    </source>
</evidence>
<comment type="caution">
    <text evidence="2">The sequence shown here is derived from an EMBL/GenBank/DDBJ whole genome shotgun (WGS) entry which is preliminary data.</text>
</comment>
<dbReference type="Pfam" id="PF22053">
    <property type="entry name" value="DUF6938"/>
    <property type="match status" value="1"/>
</dbReference>
<proteinExistence type="predicted"/>
<reference evidence="2 3" key="1">
    <citation type="submission" date="2024-03" db="EMBL/GenBank/DDBJ databases">
        <title>Ignisphaera cupida sp. nov., a hyperthermophilic hydrolytic archaeon from a hot spring of Kamchatka, and proposal of Ignisphaeraceae fam. nov.</title>
        <authorList>
            <person name="Podosokorskaya O.A."/>
            <person name="Elcheninov A.G."/>
            <person name="Maltseva A.I."/>
            <person name="Zayulina K.S."/>
            <person name="Novikov A."/>
            <person name="Merkel A.Y."/>
        </authorList>
    </citation>
    <scope>NUCLEOTIDE SEQUENCE [LARGE SCALE GENOMIC DNA]</scope>
    <source>
        <strain evidence="2 3">38H-sp</strain>
    </source>
</reference>
<evidence type="ECO:0000259" key="1">
    <source>
        <dbReference type="Pfam" id="PF22053"/>
    </source>
</evidence>
<gene>
    <name evidence="2" type="ORF">WKV44_00170</name>
</gene>
<name>A0ABU9U9W1_9SPIR</name>
<keyword evidence="3" id="KW-1185">Reference proteome</keyword>
<organism evidence="2 3">
    <name type="scientific">Rarispira pelagica</name>
    <dbReference type="NCBI Taxonomy" id="3141764"/>
    <lineage>
        <taxon>Bacteria</taxon>
        <taxon>Pseudomonadati</taxon>
        <taxon>Spirochaetota</taxon>
        <taxon>Spirochaetia</taxon>
        <taxon>Winmispirales</taxon>
        <taxon>Winmispiraceae</taxon>
        <taxon>Rarispira</taxon>
    </lineage>
</organism>
<sequence>MTETKENNKVSPEAWVVTVDMGLGHQRATAPFYGIARDGIISVGSHSSSDEAEKALWEKMLGAYEFLSRVRAVPLVGKPLFSILDSLQNIPPLYPLRDLSSPSYQVKLLHSLVKKGLCKGMLQHIKTSPLPLLTSHPAPAIAADEAGYGRIYCIVCDAEISRAWVAMEPARSRIHYLVPCGRALRRLKAYGVPDERIFLTGFPMPLELLGDKNLDVLKHDVGQRLHYLDPKKRFWPLHEMNVKHFLGGKNIRFKNERLFTVTFAVGGAGAQVDIGCQILESVKNRIKNSELCLNLVAGVRKEVKKAFEETKKRFAKDSPLVNIIYADTKEEYFRLFAETIRKTDVLWTKPSELSFYAGLGLPIIMAPDIGAQERYNKAWLQEIQAGIMQEDPRYTSDWLWLLLEEGRLAESAWDGFLKARKYGTYKIMEVLETGTMQRETSPLKR</sequence>
<dbReference type="RefSeq" id="WP_420068406.1">
    <property type="nucleotide sequence ID" value="NZ_JBCHKQ010000001.1"/>
</dbReference>